<dbReference type="OrthoDB" id="3998161at2759"/>
<feature type="region of interest" description="Disordered" evidence="1">
    <location>
        <begin position="17"/>
        <end position="41"/>
    </location>
</feature>
<dbReference type="AlphaFoldDB" id="A0A1Q2YBE9"/>
<feature type="region of interest" description="Disordered" evidence="1">
    <location>
        <begin position="241"/>
        <end position="306"/>
    </location>
</feature>
<protein>
    <submittedName>
        <fullName evidence="2">Uncharacterized protein</fullName>
    </submittedName>
</protein>
<evidence type="ECO:0000313" key="2">
    <source>
        <dbReference type="EMBL" id="GAV26859.1"/>
    </source>
</evidence>
<comment type="caution">
    <text evidence="2">The sequence shown here is derived from an EMBL/GenBank/DDBJ whole genome shotgun (WGS) entry which is preliminary data.</text>
</comment>
<gene>
    <name evidence="2" type="ORF">PMKS-000319</name>
</gene>
<organism evidence="2 3">
    <name type="scientific">Pichia membranifaciens</name>
    <dbReference type="NCBI Taxonomy" id="4926"/>
    <lineage>
        <taxon>Eukaryota</taxon>
        <taxon>Fungi</taxon>
        <taxon>Dikarya</taxon>
        <taxon>Ascomycota</taxon>
        <taxon>Saccharomycotina</taxon>
        <taxon>Pichiomycetes</taxon>
        <taxon>Pichiales</taxon>
        <taxon>Pichiaceae</taxon>
        <taxon>Pichia</taxon>
    </lineage>
</organism>
<dbReference type="EMBL" id="BDGI01000011">
    <property type="protein sequence ID" value="GAV26859.1"/>
    <property type="molecule type" value="Genomic_DNA"/>
</dbReference>
<proteinExistence type="predicted"/>
<dbReference type="Proteomes" id="UP000186136">
    <property type="component" value="Unassembled WGS sequence"/>
</dbReference>
<evidence type="ECO:0000313" key="3">
    <source>
        <dbReference type="Proteomes" id="UP000186136"/>
    </source>
</evidence>
<evidence type="ECO:0000256" key="1">
    <source>
        <dbReference type="SAM" id="MobiDB-lite"/>
    </source>
</evidence>
<reference evidence="2 3" key="1">
    <citation type="submission" date="2016-08" db="EMBL/GenBank/DDBJ databases">
        <title>Whole genome shotgun sequence of Pichia membranifaciens KS47-1.</title>
        <authorList>
            <person name="Konishi M."/>
            <person name="Ishida M."/>
            <person name="Arakawa T."/>
            <person name="Kato Y."/>
            <person name="Horiuchi J."/>
        </authorList>
    </citation>
    <scope>NUCLEOTIDE SEQUENCE [LARGE SCALE GENOMIC DNA]</scope>
    <source>
        <strain evidence="2 3">KS47-1</strain>
    </source>
</reference>
<name>A0A1Q2YBE9_9ASCO</name>
<sequence length="476" mass="52534">MGLLLCQGVGTEKKTIRTDTISHNETSQNSELGSKSSEEKISKRRNDIIKLEDTRNNNPKIEAGTVLNSGHNTKDSTSTVAAVVYDDSILENLEKYPTADCNRYEKGHKICQSCRMKKRKSISSIGSETSLDERSIVRNIEVEQLFTKTKHLPTSQPRISSKVILEANSNSVLKIKEKSRKMTPILESRSLSSKEIKVSLGMNRQSEKGTVTINSEIQIPSNFGETENNIPRFFLETGKERNDTVARNSEDSPEAPFADTNELNTGKNGPDGVVDGKDRYGTQITSVGGHGSKKRKVTKNKSSDICSSRNVIGECDESESNDNENMTRNLEGYRRHDMIIEKPPHENMMLPQSFSIPHDHSQLNRQLKQLSQYTSHASTSGGDNGDDDDESVLVDLDDLESIGMGYDMEDVDAEASTVGEGNVEYEEEKETMLRHVRAVQAGLLSSTAEPSDAEMAAAVEAVAVAAAVARSREEEK</sequence>
<feature type="compositionally biased region" description="Basic and acidic residues" evidence="1">
    <location>
        <begin position="241"/>
        <end position="250"/>
    </location>
</feature>
<feature type="region of interest" description="Disordered" evidence="1">
    <location>
        <begin position="53"/>
        <end position="72"/>
    </location>
</feature>
<feature type="region of interest" description="Disordered" evidence="1">
    <location>
        <begin position="371"/>
        <end position="391"/>
    </location>
</feature>
<keyword evidence="3" id="KW-1185">Reference proteome</keyword>
<accession>A0A1Q2YBE9</accession>